<keyword evidence="1" id="KW-0812">Transmembrane</keyword>
<name>A0ABW5S1G1_9BACL</name>
<dbReference type="Proteomes" id="UP001597399">
    <property type="component" value="Unassembled WGS sequence"/>
</dbReference>
<organism evidence="2 3">
    <name type="scientific">Sporolactobacillus shoreicorticis</name>
    <dbReference type="NCBI Taxonomy" id="1923877"/>
    <lineage>
        <taxon>Bacteria</taxon>
        <taxon>Bacillati</taxon>
        <taxon>Bacillota</taxon>
        <taxon>Bacilli</taxon>
        <taxon>Bacillales</taxon>
        <taxon>Sporolactobacillaceae</taxon>
        <taxon>Sporolactobacillus</taxon>
    </lineage>
</organism>
<dbReference type="InterPro" id="IPR021008">
    <property type="entry name" value="DltX"/>
</dbReference>
<keyword evidence="1" id="KW-0472">Membrane</keyword>
<gene>
    <name evidence="2" type="ORF">ACFSUE_06510</name>
</gene>
<feature type="transmembrane region" description="Helical" evidence="1">
    <location>
        <begin position="12"/>
        <end position="33"/>
    </location>
</feature>
<proteinExistence type="predicted"/>
<evidence type="ECO:0000256" key="1">
    <source>
        <dbReference type="SAM" id="Phobius"/>
    </source>
</evidence>
<accession>A0ABW5S1G1</accession>
<dbReference type="EMBL" id="JBHUMQ010000015">
    <property type="protein sequence ID" value="MFD2693283.1"/>
    <property type="molecule type" value="Genomic_DNA"/>
</dbReference>
<comment type="caution">
    <text evidence="2">The sequence shown here is derived from an EMBL/GenBank/DDBJ whole genome shotgun (WGS) entry which is preliminary data.</text>
</comment>
<keyword evidence="3" id="KW-1185">Reference proteome</keyword>
<evidence type="ECO:0000313" key="3">
    <source>
        <dbReference type="Proteomes" id="UP001597399"/>
    </source>
</evidence>
<protein>
    <submittedName>
        <fullName evidence="2">Teichoic acid D-Ala incorporation-associated protein DltX</fullName>
    </submittedName>
</protein>
<sequence>MFKECLNRPLFLWLFHTLFYTAVLLGLIIIYGFSAAHTGTFIYSDF</sequence>
<dbReference type="Pfam" id="PF12459">
    <property type="entry name" value="DltX"/>
    <property type="match status" value="1"/>
</dbReference>
<evidence type="ECO:0000313" key="2">
    <source>
        <dbReference type="EMBL" id="MFD2693283.1"/>
    </source>
</evidence>
<dbReference type="RefSeq" id="WP_290446277.1">
    <property type="nucleotide sequence ID" value="NZ_JBHUMQ010000015.1"/>
</dbReference>
<keyword evidence="1" id="KW-1133">Transmembrane helix</keyword>
<reference evidence="3" key="1">
    <citation type="journal article" date="2019" name="Int. J. Syst. Evol. Microbiol.">
        <title>The Global Catalogue of Microorganisms (GCM) 10K type strain sequencing project: providing services to taxonomists for standard genome sequencing and annotation.</title>
        <authorList>
            <consortium name="The Broad Institute Genomics Platform"/>
            <consortium name="The Broad Institute Genome Sequencing Center for Infectious Disease"/>
            <person name="Wu L."/>
            <person name="Ma J."/>
        </authorList>
    </citation>
    <scope>NUCLEOTIDE SEQUENCE [LARGE SCALE GENOMIC DNA]</scope>
    <source>
        <strain evidence="3">TISTR 2466</strain>
    </source>
</reference>